<keyword evidence="1" id="KW-0732">Signal</keyword>
<evidence type="ECO:0000313" key="3">
    <source>
        <dbReference type="Proteomes" id="UP000054350"/>
    </source>
</evidence>
<gene>
    <name evidence="2" type="ORF">AMAG_16253</name>
</gene>
<dbReference type="VEuPathDB" id="FungiDB:AMAG_16253"/>
<sequence length="324" mass="32056">MASWPAPALPNVAETLFAVLPLSAAAFSTSSGTSTGSVAPTTTVTSTTLGDLAVRVVLRAPPTSAALVVVHAGEMRLDLPLPPAATEIALLAGGKTCALRTNGQLRVKLLFANASEAHRLRAVLSAALAQGTGATVQPVGLVGPVAGLFPLTPSAGHGLQGGHGSQVATVLPSSRVPAATQSARIPATAQPARVPEATHPAPTVTFAAWSRPNGLAASLAVAPSNVSLAPLAVPALPVTSRVPAPVLTQPAPIVTPLAPTPPQLAPALITAAPAPVLDPVHAAPPSPPGHAPEVVPHAADQVDMALLGSLSERRASGPAPAIVC</sequence>
<name>A0A0L0TAF8_ALLM3</name>
<feature type="signal peptide" evidence="1">
    <location>
        <begin position="1"/>
        <end position="26"/>
    </location>
</feature>
<accession>A0A0L0TAF8</accession>
<dbReference type="EMBL" id="GG745373">
    <property type="protein sequence ID" value="KNE71701.1"/>
    <property type="molecule type" value="Genomic_DNA"/>
</dbReference>
<proteinExistence type="predicted"/>
<evidence type="ECO:0000256" key="1">
    <source>
        <dbReference type="SAM" id="SignalP"/>
    </source>
</evidence>
<organism evidence="2 3">
    <name type="scientific">Allomyces macrogynus (strain ATCC 38327)</name>
    <name type="common">Allomyces javanicus var. macrogynus</name>
    <dbReference type="NCBI Taxonomy" id="578462"/>
    <lineage>
        <taxon>Eukaryota</taxon>
        <taxon>Fungi</taxon>
        <taxon>Fungi incertae sedis</taxon>
        <taxon>Blastocladiomycota</taxon>
        <taxon>Blastocladiomycetes</taxon>
        <taxon>Blastocladiales</taxon>
        <taxon>Blastocladiaceae</taxon>
        <taxon>Allomyces</taxon>
    </lineage>
</organism>
<dbReference type="Proteomes" id="UP000054350">
    <property type="component" value="Unassembled WGS sequence"/>
</dbReference>
<feature type="chain" id="PRO_5005548218" evidence="1">
    <location>
        <begin position="27"/>
        <end position="324"/>
    </location>
</feature>
<reference evidence="2 3" key="1">
    <citation type="submission" date="2009-11" db="EMBL/GenBank/DDBJ databases">
        <title>Annotation of Allomyces macrogynus ATCC 38327.</title>
        <authorList>
            <consortium name="The Broad Institute Genome Sequencing Platform"/>
            <person name="Russ C."/>
            <person name="Cuomo C."/>
            <person name="Burger G."/>
            <person name="Gray M.W."/>
            <person name="Holland P.W.H."/>
            <person name="King N."/>
            <person name="Lang F.B.F."/>
            <person name="Roger A.J."/>
            <person name="Ruiz-Trillo I."/>
            <person name="Young S.K."/>
            <person name="Zeng Q."/>
            <person name="Gargeya S."/>
            <person name="Fitzgerald M."/>
            <person name="Haas B."/>
            <person name="Abouelleil A."/>
            <person name="Alvarado L."/>
            <person name="Arachchi H.M."/>
            <person name="Berlin A."/>
            <person name="Chapman S.B."/>
            <person name="Gearin G."/>
            <person name="Goldberg J."/>
            <person name="Griggs A."/>
            <person name="Gujja S."/>
            <person name="Hansen M."/>
            <person name="Heiman D."/>
            <person name="Howarth C."/>
            <person name="Larimer J."/>
            <person name="Lui A."/>
            <person name="MacDonald P.J.P."/>
            <person name="McCowen C."/>
            <person name="Montmayeur A."/>
            <person name="Murphy C."/>
            <person name="Neiman D."/>
            <person name="Pearson M."/>
            <person name="Priest M."/>
            <person name="Roberts A."/>
            <person name="Saif S."/>
            <person name="Shea T."/>
            <person name="Sisk P."/>
            <person name="Stolte C."/>
            <person name="Sykes S."/>
            <person name="Wortman J."/>
            <person name="Nusbaum C."/>
            <person name="Birren B."/>
        </authorList>
    </citation>
    <scope>NUCLEOTIDE SEQUENCE [LARGE SCALE GENOMIC DNA]</scope>
    <source>
        <strain evidence="2 3">ATCC 38327</strain>
    </source>
</reference>
<keyword evidence="3" id="KW-1185">Reference proteome</keyword>
<protein>
    <submittedName>
        <fullName evidence="2">Uncharacterized protein</fullName>
    </submittedName>
</protein>
<reference evidence="3" key="2">
    <citation type="submission" date="2009-11" db="EMBL/GenBank/DDBJ databases">
        <title>The Genome Sequence of Allomyces macrogynus strain ATCC 38327.</title>
        <authorList>
            <consortium name="The Broad Institute Genome Sequencing Platform"/>
            <person name="Russ C."/>
            <person name="Cuomo C."/>
            <person name="Shea T."/>
            <person name="Young S.K."/>
            <person name="Zeng Q."/>
            <person name="Koehrsen M."/>
            <person name="Haas B."/>
            <person name="Borodovsky M."/>
            <person name="Guigo R."/>
            <person name="Alvarado L."/>
            <person name="Berlin A."/>
            <person name="Borenstein D."/>
            <person name="Chen Z."/>
            <person name="Engels R."/>
            <person name="Freedman E."/>
            <person name="Gellesch M."/>
            <person name="Goldberg J."/>
            <person name="Griggs A."/>
            <person name="Gujja S."/>
            <person name="Heiman D."/>
            <person name="Hepburn T."/>
            <person name="Howarth C."/>
            <person name="Jen D."/>
            <person name="Larson L."/>
            <person name="Lewis B."/>
            <person name="Mehta T."/>
            <person name="Park D."/>
            <person name="Pearson M."/>
            <person name="Roberts A."/>
            <person name="Saif S."/>
            <person name="Shenoy N."/>
            <person name="Sisk P."/>
            <person name="Stolte C."/>
            <person name="Sykes S."/>
            <person name="Walk T."/>
            <person name="White J."/>
            <person name="Yandava C."/>
            <person name="Burger G."/>
            <person name="Gray M.W."/>
            <person name="Holland P.W.H."/>
            <person name="King N."/>
            <person name="Lang F.B.F."/>
            <person name="Roger A.J."/>
            <person name="Ruiz-Trillo I."/>
            <person name="Lander E."/>
            <person name="Nusbaum C."/>
        </authorList>
    </citation>
    <scope>NUCLEOTIDE SEQUENCE [LARGE SCALE GENOMIC DNA]</scope>
    <source>
        <strain evidence="3">ATCC 38327</strain>
    </source>
</reference>
<evidence type="ECO:0000313" key="2">
    <source>
        <dbReference type="EMBL" id="KNE71701.1"/>
    </source>
</evidence>
<dbReference type="OrthoDB" id="10549910at2759"/>
<dbReference type="AlphaFoldDB" id="A0A0L0TAF8"/>